<accession>A0A3M9M1X7</accession>
<dbReference type="Gene3D" id="3.30.110.70">
    <property type="entry name" value="Hypothetical protein apc22750. Chain B"/>
    <property type="match status" value="2"/>
</dbReference>
<protein>
    <recommendedName>
        <fullName evidence="4">Heavy metal-binding domain-containing protein</fullName>
    </recommendedName>
</protein>
<name>A0A3M9M1X7_9MICO</name>
<evidence type="ECO:0000256" key="1">
    <source>
        <dbReference type="ARBA" id="ARBA00010751"/>
    </source>
</evidence>
<evidence type="ECO:0000313" key="3">
    <source>
        <dbReference type="Proteomes" id="UP000271678"/>
    </source>
</evidence>
<dbReference type="PANTHER" id="PTHR34068">
    <property type="entry name" value="UPF0145 PROTEIN YBJQ"/>
    <property type="match status" value="1"/>
</dbReference>
<dbReference type="Pfam" id="PF01906">
    <property type="entry name" value="YbjQ_1"/>
    <property type="match status" value="2"/>
</dbReference>
<dbReference type="SUPFAM" id="SSF117782">
    <property type="entry name" value="YbjQ-like"/>
    <property type="match status" value="2"/>
</dbReference>
<keyword evidence="3" id="KW-1185">Reference proteome</keyword>
<dbReference type="Proteomes" id="UP000271678">
    <property type="component" value="Unassembled WGS sequence"/>
</dbReference>
<comment type="caution">
    <text evidence="2">The sequence shown here is derived from an EMBL/GenBank/DDBJ whole genome shotgun (WGS) entry which is preliminary data.</text>
</comment>
<dbReference type="OrthoDB" id="9796448at2"/>
<comment type="similarity">
    <text evidence="1">Belongs to the UPF0145 family.</text>
</comment>
<evidence type="ECO:0008006" key="4">
    <source>
        <dbReference type="Google" id="ProtNLM"/>
    </source>
</evidence>
<evidence type="ECO:0000313" key="2">
    <source>
        <dbReference type="EMBL" id="RNI19554.1"/>
    </source>
</evidence>
<dbReference type="InterPro" id="IPR002765">
    <property type="entry name" value="UPF0145_YbjQ-like"/>
</dbReference>
<gene>
    <name evidence="2" type="ORF">EFY87_16990</name>
</gene>
<dbReference type="AlphaFoldDB" id="A0A3M9M1X7"/>
<organism evidence="2 3">
    <name type="scientific">Flexivirga caeni</name>
    <dbReference type="NCBI Taxonomy" id="2294115"/>
    <lineage>
        <taxon>Bacteria</taxon>
        <taxon>Bacillati</taxon>
        <taxon>Actinomycetota</taxon>
        <taxon>Actinomycetes</taxon>
        <taxon>Micrococcales</taxon>
        <taxon>Dermacoccaceae</taxon>
        <taxon>Flexivirga</taxon>
    </lineage>
</organism>
<proteinExistence type="inferred from homology"/>
<dbReference type="InterPro" id="IPR035439">
    <property type="entry name" value="UPF0145_dom_sf"/>
</dbReference>
<reference evidence="2 3" key="1">
    <citation type="submission" date="2018-11" db="EMBL/GenBank/DDBJ databases">
        <title>Draft genome of Simplicispira Flexivirga sp. BO-16.</title>
        <authorList>
            <person name="Im W.T."/>
        </authorList>
    </citation>
    <scope>NUCLEOTIDE SEQUENCE [LARGE SCALE GENOMIC DNA]</scope>
    <source>
        <strain evidence="2 3">BO-16</strain>
    </source>
</reference>
<sequence>MAPPPAAGPAPQESVGGGIPPAAMERVRRLAALEQQDKSAFTSDLSVSEFLLVHKLGFDAVGYVMGTSIYHIGFQAQRWGQSMELEVLSSAMYHARSLAVERMRSEAHALGADGIVGVKLQIQRYAWQEGELEFIAQGTAIRARQPNPSYKLQDGGPFTSDLSGQDFYTLVRAGHFPRAFVFGACVYHVAHQGIRQSMKMVGRNMEMPQFTEAAYTARELAMTRMENEANRFGADGIVGVRTEVSAHIWGEHASEFLALGTGVISSPESGMPEPNLTLSLDN</sequence>
<dbReference type="PANTHER" id="PTHR34068:SF2">
    <property type="entry name" value="UPF0145 PROTEIN SCO3412"/>
    <property type="match status" value="1"/>
</dbReference>
<dbReference type="EMBL" id="RJJQ01000020">
    <property type="protein sequence ID" value="RNI19554.1"/>
    <property type="molecule type" value="Genomic_DNA"/>
</dbReference>